<keyword evidence="6 9" id="KW-0378">Hydrolase</keyword>
<evidence type="ECO:0000256" key="8">
    <source>
        <dbReference type="ARBA" id="ARBA00023080"/>
    </source>
</evidence>
<dbReference type="GO" id="GO:0009117">
    <property type="term" value="P:nucleotide metabolic process"/>
    <property type="evidence" value="ECO:0007669"/>
    <property type="project" value="UniProtKB-KW"/>
</dbReference>
<dbReference type="InterPro" id="IPR036412">
    <property type="entry name" value="HAD-like_sf"/>
</dbReference>
<evidence type="ECO:0000256" key="1">
    <source>
        <dbReference type="ARBA" id="ARBA00000815"/>
    </source>
</evidence>
<dbReference type="SFLD" id="SFLDG01128">
    <property type="entry name" value="C1.4:_5'-Nucleotidase_Like"/>
    <property type="match status" value="1"/>
</dbReference>
<evidence type="ECO:0000256" key="3">
    <source>
        <dbReference type="ARBA" id="ARBA00012643"/>
    </source>
</evidence>
<dbReference type="GO" id="GO:0000287">
    <property type="term" value="F:magnesium ion binding"/>
    <property type="evidence" value="ECO:0007669"/>
    <property type="project" value="InterPro"/>
</dbReference>
<dbReference type="EMBL" id="OV725080">
    <property type="protein sequence ID" value="CAH1398903.1"/>
    <property type="molecule type" value="Genomic_DNA"/>
</dbReference>
<evidence type="ECO:0000256" key="6">
    <source>
        <dbReference type="ARBA" id="ARBA00022801"/>
    </source>
</evidence>
<dbReference type="NCBIfam" id="TIGR01544">
    <property type="entry name" value="HAD-SF-IE"/>
    <property type="match status" value="1"/>
</dbReference>
<name>A0A9P0MIT2_NEZVI</name>
<dbReference type="InterPro" id="IPR023214">
    <property type="entry name" value="HAD_sf"/>
</dbReference>
<dbReference type="FunFam" id="1.10.150.340:FF:000001">
    <property type="entry name" value="Cytosolic 5-nucleotidase 3-like"/>
    <property type="match status" value="1"/>
</dbReference>
<dbReference type="Pfam" id="PF05822">
    <property type="entry name" value="UMPH-1"/>
    <property type="match status" value="1"/>
</dbReference>
<evidence type="ECO:0000256" key="7">
    <source>
        <dbReference type="ARBA" id="ARBA00022842"/>
    </source>
</evidence>
<evidence type="ECO:0000313" key="11">
    <source>
        <dbReference type="Proteomes" id="UP001152798"/>
    </source>
</evidence>
<keyword evidence="11" id="KW-1185">Reference proteome</keyword>
<keyword evidence="4" id="KW-0479">Metal-binding</keyword>
<evidence type="ECO:0000256" key="2">
    <source>
        <dbReference type="ARBA" id="ARBA00008389"/>
    </source>
</evidence>
<evidence type="ECO:0000256" key="9">
    <source>
        <dbReference type="RuleBase" id="RU361276"/>
    </source>
</evidence>
<dbReference type="Gene3D" id="1.10.150.340">
    <property type="entry name" value="Pyrimidine 5'-nucleotidase (UMPH-1), N-terminal domain"/>
    <property type="match status" value="1"/>
</dbReference>
<dbReference type="GO" id="GO:0008253">
    <property type="term" value="F:5'-nucleotidase activity"/>
    <property type="evidence" value="ECO:0007669"/>
    <property type="project" value="UniProtKB-EC"/>
</dbReference>
<evidence type="ECO:0000256" key="4">
    <source>
        <dbReference type="ARBA" id="ARBA00022723"/>
    </source>
</evidence>
<comment type="subcellular location">
    <subcellularLocation>
        <location evidence="9">Cytoplasm</location>
    </subcellularLocation>
</comment>
<evidence type="ECO:0000256" key="5">
    <source>
        <dbReference type="ARBA" id="ARBA00022741"/>
    </source>
</evidence>
<dbReference type="GO" id="GO:0000166">
    <property type="term" value="F:nucleotide binding"/>
    <property type="evidence" value="ECO:0007669"/>
    <property type="project" value="UniProtKB-KW"/>
</dbReference>
<dbReference type="PANTHER" id="PTHR13045">
    <property type="entry name" value="5'-NUCLEOTIDASE"/>
    <property type="match status" value="1"/>
</dbReference>
<dbReference type="EC" id="3.1.3.5" evidence="3 9"/>
<dbReference type="Gene3D" id="3.40.50.1000">
    <property type="entry name" value="HAD superfamily/HAD-like"/>
    <property type="match status" value="1"/>
</dbReference>
<dbReference type="PANTHER" id="PTHR13045:SF0">
    <property type="entry name" value="7-METHYLGUANOSINE PHOSPHATE-SPECIFIC 5'-NUCLEOTIDASE"/>
    <property type="match status" value="1"/>
</dbReference>
<dbReference type="AlphaFoldDB" id="A0A9P0MIT2"/>
<dbReference type="SFLD" id="SFLDS00003">
    <property type="entry name" value="Haloacid_Dehalogenase"/>
    <property type="match status" value="1"/>
</dbReference>
<comment type="catalytic activity">
    <reaction evidence="1 9">
        <text>a ribonucleoside 5'-phosphate + H2O = a ribonucleoside + phosphate</text>
        <dbReference type="Rhea" id="RHEA:12484"/>
        <dbReference type="ChEBI" id="CHEBI:15377"/>
        <dbReference type="ChEBI" id="CHEBI:18254"/>
        <dbReference type="ChEBI" id="CHEBI:43474"/>
        <dbReference type="ChEBI" id="CHEBI:58043"/>
        <dbReference type="EC" id="3.1.3.5"/>
    </reaction>
</comment>
<keyword evidence="7" id="KW-0460">Magnesium</keyword>
<protein>
    <recommendedName>
        <fullName evidence="3 9">5'-nucleotidase</fullName>
        <ecNumber evidence="3 9">3.1.3.5</ecNumber>
    </recommendedName>
</protein>
<dbReference type="GO" id="GO:0005737">
    <property type="term" value="C:cytoplasm"/>
    <property type="evidence" value="ECO:0007669"/>
    <property type="project" value="UniProtKB-SubCell"/>
</dbReference>
<evidence type="ECO:0000313" key="10">
    <source>
        <dbReference type="EMBL" id="CAH1398903.1"/>
    </source>
</evidence>
<accession>A0A9P0MIT2</accession>
<gene>
    <name evidence="10" type="ORF">NEZAVI_LOCUS8463</name>
</gene>
<reference evidence="10" key="1">
    <citation type="submission" date="2022-01" db="EMBL/GenBank/DDBJ databases">
        <authorList>
            <person name="King R."/>
        </authorList>
    </citation>
    <scope>NUCLEOTIDE SEQUENCE</scope>
</reference>
<dbReference type="SUPFAM" id="SSF56784">
    <property type="entry name" value="HAD-like"/>
    <property type="match status" value="1"/>
</dbReference>
<keyword evidence="5 9" id="KW-0547">Nucleotide-binding</keyword>
<dbReference type="OrthoDB" id="10014216at2759"/>
<sequence>MSMNDDEIVNAAGLNGEKVRMKDKELVISKIKKIKEAGSNKLQIITDFDRTVSKHHDNGKPTLSSYCVFEQIPTLPSEFTEGAQNLYNRFRVIEDDPNMSIADKIPYMEEWWSLNEKLFIGLPYEPEKIAQAVVDSGVKLRNHAEECFKILNEKGIPVLVFSAGLGHVVTAILKHYDILYDNVKVISNFFKVVDGTIVEFEGQPMNVYNKNQHAIENCDYFKALSEKTNVLVMGDSLGDSNMAEGVPEGGTILKIGFLSVHIDDYLPQYLDLFDIVLLDDQTMDVFKGILKVVLKSYAIEESNSLLRRIGKRDRLEQGSPNFLVHRPHRDLLNPAGRIDTSFLRTMVCGGKKKQSCSIYDTSVVQ</sequence>
<proteinExistence type="inferred from homology"/>
<keyword evidence="8 9" id="KW-0546">Nucleotide metabolism</keyword>
<dbReference type="InterPro" id="IPR006434">
    <property type="entry name" value="Pyrimidine_nucleotidase_eu"/>
</dbReference>
<organism evidence="10 11">
    <name type="scientific">Nezara viridula</name>
    <name type="common">Southern green stink bug</name>
    <name type="synonym">Cimex viridulus</name>
    <dbReference type="NCBI Taxonomy" id="85310"/>
    <lineage>
        <taxon>Eukaryota</taxon>
        <taxon>Metazoa</taxon>
        <taxon>Ecdysozoa</taxon>
        <taxon>Arthropoda</taxon>
        <taxon>Hexapoda</taxon>
        <taxon>Insecta</taxon>
        <taxon>Pterygota</taxon>
        <taxon>Neoptera</taxon>
        <taxon>Paraneoptera</taxon>
        <taxon>Hemiptera</taxon>
        <taxon>Heteroptera</taxon>
        <taxon>Panheteroptera</taxon>
        <taxon>Pentatomomorpha</taxon>
        <taxon>Pentatomoidea</taxon>
        <taxon>Pentatomidae</taxon>
        <taxon>Pentatominae</taxon>
        <taxon>Nezara</taxon>
    </lineage>
</organism>
<keyword evidence="9" id="KW-0963">Cytoplasm</keyword>
<comment type="similarity">
    <text evidence="2 9">Belongs to the pyrimidine 5'-nucleotidase family.</text>
</comment>
<dbReference type="Proteomes" id="UP001152798">
    <property type="component" value="Chromosome 4"/>
</dbReference>